<dbReference type="InterPro" id="IPR000847">
    <property type="entry name" value="LysR_HTH_N"/>
</dbReference>
<dbReference type="InterPro" id="IPR036388">
    <property type="entry name" value="WH-like_DNA-bd_sf"/>
</dbReference>
<keyword evidence="7" id="KW-1185">Reference proteome</keyword>
<dbReference type="Pfam" id="PF03466">
    <property type="entry name" value="LysR_substrate"/>
    <property type="match status" value="1"/>
</dbReference>
<dbReference type="Proteomes" id="UP000008330">
    <property type="component" value="Plasmid pRLG201"/>
</dbReference>
<evidence type="ECO:0000256" key="3">
    <source>
        <dbReference type="ARBA" id="ARBA00023125"/>
    </source>
</evidence>
<keyword evidence="2" id="KW-0805">Transcription regulation</keyword>
<reference evidence="6 7" key="1">
    <citation type="journal article" date="2010" name="Stand. Genomic Sci.">
        <title>Complete genome sequence of Rhizobium leguminosarum bv trifolii strain WSM2304, an effective microsymbiont of the South American clover Trifolium polymorphum.</title>
        <authorList>
            <person name="Reeve W."/>
            <person name="O'Hara G."/>
            <person name="Chain P."/>
            <person name="Ardley J."/>
            <person name="Brau L."/>
            <person name="Nandesena K."/>
            <person name="Tiwari R."/>
            <person name="Malfatti S."/>
            <person name="Kiss H."/>
            <person name="Lapidus A."/>
            <person name="Copeland A."/>
            <person name="Nolan M."/>
            <person name="Land M."/>
            <person name="Ivanova N."/>
            <person name="Mavromatis K."/>
            <person name="Markowitz V."/>
            <person name="Kyrpides N."/>
            <person name="Melino V."/>
            <person name="Denton M."/>
            <person name="Yates R."/>
            <person name="Howieson J."/>
        </authorList>
    </citation>
    <scope>NUCLEOTIDE SEQUENCE [LARGE SCALE GENOMIC DNA]</scope>
    <source>
        <strain evidence="6 7">WSM2304</strain>
    </source>
</reference>
<accession>A0ABF7QUK3</accession>
<dbReference type="PANTHER" id="PTHR30537:SF26">
    <property type="entry name" value="GLYCINE CLEAVAGE SYSTEM TRANSCRIPTIONAL ACTIVATOR"/>
    <property type="match status" value="1"/>
</dbReference>
<evidence type="ECO:0000256" key="2">
    <source>
        <dbReference type="ARBA" id="ARBA00023015"/>
    </source>
</evidence>
<keyword evidence="4" id="KW-0804">Transcription</keyword>
<organism evidence="6 7">
    <name type="scientific">Rhizobium leguminosarum bv. trifolii (strain WSM2304)</name>
    <dbReference type="NCBI Taxonomy" id="395492"/>
    <lineage>
        <taxon>Bacteria</taxon>
        <taxon>Pseudomonadati</taxon>
        <taxon>Pseudomonadota</taxon>
        <taxon>Alphaproteobacteria</taxon>
        <taxon>Hyphomicrobiales</taxon>
        <taxon>Rhizobiaceae</taxon>
        <taxon>Rhizobium/Agrobacterium group</taxon>
        <taxon>Rhizobium</taxon>
    </lineage>
</organism>
<comment type="similarity">
    <text evidence="1">Belongs to the LysR transcriptional regulatory family.</text>
</comment>
<evidence type="ECO:0000259" key="5">
    <source>
        <dbReference type="PROSITE" id="PS50931"/>
    </source>
</evidence>
<dbReference type="RefSeq" id="WP_012555644.1">
    <property type="nucleotide sequence ID" value="NC_011368.1"/>
</dbReference>
<protein>
    <submittedName>
        <fullName evidence="6">Transcriptional regulator, LysR family</fullName>
    </submittedName>
</protein>
<dbReference type="Gene3D" id="3.40.190.10">
    <property type="entry name" value="Periplasmic binding protein-like II"/>
    <property type="match status" value="2"/>
</dbReference>
<sequence length="298" mass="33006">MRDLPPLKSLRAFEACIRLGNFTKAARELNVGQPAISHQINALERDLGIRLFERRGAQTVPTSDAITYYRSIAGALEDMTRASIALRKSVRPPGLALATYPGIAMFWLLPRLSRVRQANPDLAIRVTTAERDQDIPLEDIDCAILFGDGDWPGFESHKLMEEIVVPVAAPSVAARLAECSRAEILKNGPLIHLEDQNQRWFTWQDWRDQRSPETETVDGGIVVTNHGIAIHQTLMGHGIALGWRGVIDEMIDNNLLVALDQEPLSSSRGYYLVAQSAFLNTGIGKFVLNTLSENTIAT</sequence>
<proteinExistence type="inferred from homology"/>
<evidence type="ECO:0000313" key="7">
    <source>
        <dbReference type="Proteomes" id="UP000008330"/>
    </source>
</evidence>
<dbReference type="SUPFAM" id="SSF46785">
    <property type="entry name" value="Winged helix' DNA-binding domain"/>
    <property type="match status" value="1"/>
</dbReference>
<dbReference type="Pfam" id="PF00126">
    <property type="entry name" value="HTH_1"/>
    <property type="match status" value="1"/>
</dbReference>
<name>A0ABF7QUK3_RHILW</name>
<evidence type="ECO:0000256" key="4">
    <source>
        <dbReference type="ARBA" id="ARBA00023163"/>
    </source>
</evidence>
<dbReference type="EMBL" id="CP001192">
    <property type="protein sequence ID" value="ACI57865.1"/>
    <property type="molecule type" value="Genomic_DNA"/>
</dbReference>
<dbReference type="InterPro" id="IPR036390">
    <property type="entry name" value="WH_DNA-bd_sf"/>
</dbReference>
<keyword evidence="6" id="KW-0614">Plasmid</keyword>
<dbReference type="InterPro" id="IPR005119">
    <property type="entry name" value="LysR_subst-bd"/>
</dbReference>
<geneLocation type="plasmid" evidence="6 7">
    <name>pRLG201</name>
</geneLocation>
<evidence type="ECO:0000313" key="6">
    <source>
        <dbReference type="EMBL" id="ACI57865.1"/>
    </source>
</evidence>
<dbReference type="PANTHER" id="PTHR30537">
    <property type="entry name" value="HTH-TYPE TRANSCRIPTIONAL REGULATOR"/>
    <property type="match status" value="1"/>
</dbReference>
<dbReference type="KEGG" id="rlt:Rleg2_4612"/>
<dbReference type="AlphaFoldDB" id="A0ABF7QUK3"/>
<dbReference type="SUPFAM" id="SSF53850">
    <property type="entry name" value="Periplasmic binding protein-like II"/>
    <property type="match status" value="1"/>
</dbReference>
<gene>
    <name evidence="6" type="ordered locus">Rleg2_4612</name>
</gene>
<feature type="domain" description="HTH lysR-type" evidence="5">
    <location>
        <begin position="5"/>
        <end position="62"/>
    </location>
</feature>
<dbReference type="InterPro" id="IPR058163">
    <property type="entry name" value="LysR-type_TF_proteobact-type"/>
</dbReference>
<evidence type="ECO:0000256" key="1">
    <source>
        <dbReference type="ARBA" id="ARBA00009437"/>
    </source>
</evidence>
<dbReference type="PRINTS" id="PR00039">
    <property type="entry name" value="HTHLYSR"/>
</dbReference>
<dbReference type="PROSITE" id="PS50931">
    <property type="entry name" value="HTH_LYSR"/>
    <property type="match status" value="1"/>
</dbReference>
<dbReference type="GO" id="GO:0003677">
    <property type="term" value="F:DNA binding"/>
    <property type="evidence" value="ECO:0007669"/>
    <property type="project" value="UniProtKB-KW"/>
</dbReference>
<keyword evidence="3" id="KW-0238">DNA-binding</keyword>
<dbReference type="Gene3D" id="1.10.10.10">
    <property type="entry name" value="Winged helix-like DNA-binding domain superfamily/Winged helix DNA-binding domain"/>
    <property type="match status" value="1"/>
</dbReference>